<keyword evidence="7" id="KW-1185">Reference proteome</keyword>
<feature type="coiled-coil region" evidence="2">
    <location>
        <begin position="30"/>
        <end position="120"/>
    </location>
</feature>
<keyword evidence="6" id="KW-0378">Hydrolase</keyword>
<evidence type="ECO:0000313" key="7">
    <source>
        <dbReference type="Proteomes" id="UP000621540"/>
    </source>
</evidence>
<dbReference type="Pfam" id="PF07486">
    <property type="entry name" value="Hydrolase_2"/>
    <property type="match status" value="1"/>
</dbReference>
<dbReference type="GO" id="GO:0016787">
    <property type="term" value="F:hydrolase activity"/>
    <property type="evidence" value="ECO:0007669"/>
    <property type="project" value="UniProtKB-KW"/>
</dbReference>
<gene>
    <name evidence="6" type="ORF">H8Z76_08385</name>
</gene>
<feature type="domain" description="Peptidoglycan hydrolase PcsB coiled-coil" evidence="5">
    <location>
        <begin position="119"/>
        <end position="185"/>
    </location>
</feature>
<evidence type="ECO:0000259" key="5">
    <source>
        <dbReference type="Pfam" id="PF24568"/>
    </source>
</evidence>
<accession>A0ABR7IAQ6</accession>
<sequence>MHGFLLNTKRLKRMAVCVLSAALLISLPVYAGAKSKKTDTQQKLEDTQNQINSLNEQMQDAQSQIDSLNAQKSEMEEKLGGLNQQLSDISTSLEQIETDIANKNQEIEDTKAALTEAGQRADRQYQDMKLRIQFMYENGDDTFMQLLFESDSFSDFLNKADYVEEITAYDRQMLDSYRQTQADIAAQETQLEAEQAELVALEQQMSDKQGELSTVIADTQTSISQYAANISDQQSVADDLQRQIEEQQAYEQQLEIQKAREDAARLAEIKRQEEELAAAKAAAANSGTASAPVSVAAGDQALLAALIYCEAGGESYEGQLAVGSVVMNRVRSQAYPNSVSGVIYQGGQFSPVASGRLATVLGSGLTSASCSQAAQEVLNGNITNGYLHFRQNNGVIEGSVIGNHVFY</sequence>
<dbReference type="Proteomes" id="UP000621540">
    <property type="component" value="Unassembled WGS sequence"/>
</dbReference>
<comment type="caution">
    <text evidence="6">The sequence shown here is derived from an EMBL/GenBank/DDBJ whole genome shotgun (WGS) entry which is preliminary data.</text>
</comment>
<name>A0ABR7IAQ6_9FIRM</name>
<feature type="signal peptide" evidence="3">
    <location>
        <begin position="1"/>
        <end position="31"/>
    </location>
</feature>
<feature type="domain" description="Cell wall hydrolase SleB" evidence="4">
    <location>
        <begin position="313"/>
        <end position="407"/>
    </location>
</feature>
<keyword evidence="2" id="KW-0175">Coiled coil</keyword>
<dbReference type="InterPro" id="IPR011105">
    <property type="entry name" value="Cell_wall_hydrolase_SleB"/>
</dbReference>
<dbReference type="EMBL" id="JACOQH010000005">
    <property type="protein sequence ID" value="MBC5754044.1"/>
    <property type="molecule type" value="Genomic_DNA"/>
</dbReference>
<reference evidence="6 7" key="1">
    <citation type="submission" date="2020-08" db="EMBL/GenBank/DDBJ databases">
        <title>Genome public.</title>
        <authorList>
            <person name="Liu C."/>
            <person name="Sun Q."/>
        </authorList>
    </citation>
    <scope>NUCLEOTIDE SEQUENCE [LARGE SCALE GENOMIC DNA]</scope>
    <source>
        <strain evidence="6 7">BX0805</strain>
    </source>
</reference>
<feature type="chain" id="PRO_5045753946" evidence="3">
    <location>
        <begin position="32"/>
        <end position="407"/>
    </location>
</feature>
<dbReference type="Gene3D" id="1.10.10.2520">
    <property type="entry name" value="Cell wall hydrolase SleB, domain 1"/>
    <property type="match status" value="1"/>
</dbReference>
<evidence type="ECO:0000313" key="6">
    <source>
        <dbReference type="EMBL" id="MBC5754044.1"/>
    </source>
</evidence>
<dbReference type="InterPro" id="IPR057309">
    <property type="entry name" value="PcsB_CC"/>
</dbReference>
<evidence type="ECO:0000259" key="4">
    <source>
        <dbReference type="Pfam" id="PF07486"/>
    </source>
</evidence>
<proteinExistence type="predicted"/>
<dbReference type="RefSeq" id="WP_022514979.1">
    <property type="nucleotide sequence ID" value="NZ_JACOQH010000005.1"/>
</dbReference>
<evidence type="ECO:0000256" key="1">
    <source>
        <dbReference type="ARBA" id="ARBA00022729"/>
    </source>
</evidence>
<dbReference type="SUPFAM" id="SSF90257">
    <property type="entry name" value="Myosin rod fragments"/>
    <property type="match status" value="1"/>
</dbReference>
<dbReference type="Gene3D" id="6.10.250.3150">
    <property type="match status" value="1"/>
</dbReference>
<dbReference type="InterPro" id="IPR042047">
    <property type="entry name" value="SleB_dom1"/>
</dbReference>
<evidence type="ECO:0000256" key="2">
    <source>
        <dbReference type="SAM" id="Coils"/>
    </source>
</evidence>
<feature type="coiled-coil region" evidence="2">
    <location>
        <begin position="177"/>
        <end position="276"/>
    </location>
</feature>
<evidence type="ECO:0000256" key="3">
    <source>
        <dbReference type="SAM" id="SignalP"/>
    </source>
</evidence>
<organism evidence="6 7">
    <name type="scientific">Roseburia yibonii</name>
    <dbReference type="NCBI Taxonomy" id="2763063"/>
    <lineage>
        <taxon>Bacteria</taxon>
        <taxon>Bacillati</taxon>
        <taxon>Bacillota</taxon>
        <taxon>Clostridia</taxon>
        <taxon>Lachnospirales</taxon>
        <taxon>Lachnospiraceae</taxon>
        <taxon>Roseburia</taxon>
    </lineage>
</organism>
<keyword evidence="1 3" id="KW-0732">Signal</keyword>
<dbReference type="Pfam" id="PF24568">
    <property type="entry name" value="CC_PcsB"/>
    <property type="match status" value="1"/>
</dbReference>
<protein>
    <submittedName>
        <fullName evidence="6">Cell wall hydrolase</fullName>
    </submittedName>
</protein>